<dbReference type="EMBL" id="QDKK01000036">
    <property type="protein sequence ID" value="PWC21544.1"/>
    <property type="molecule type" value="Genomic_DNA"/>
</dbReference>
<dbReference type="RefSeq" id="WP_009114668.1">
    <property type="nucleotide sequence ID" value="NZ_CP034036.1"/>
</dbReference>
<accession>A0A2U1UIX3</accession>
<dbReference type="OrthoDB" id="6637453at2"/>
<reference evidence="1 3" key="1">
    <citation type="submission" date="2018-04" db="EMBL/GenBank/DDBJ databases">
        <title>Brenneria corticis sp.nov.</title>
        <authorList>
            <person name="Li Y."/>
        </authorList>
    </citation>
    <scope>NUCLEOTIDE SEQUENCE [LARGE SCALE GENOMIC DNA]</scope>
    <source>
        <strain evidence="1 3">LMG 2694</strain>
    </source>
</reference>
<keyword evidence="4" id="KW-1185">Reference proteome</keyword>
<evidence type="ECO:0000313" key="2">
    <source>
        <dbReference type="EMBL" id="QCR06301.1"/>
    </source>
</evidence>
<evidence type="ECO:0000313" key="3">
    <source>
        <dbReference type="Proteomes" id="UP000295985"/>
    </source>
</evidence>
<protein>
    <submittedName>
        <fullName evidence="1">Uncharacterized protein</fullName>
    </submittedName>
</protein>
<dbReference type="AlphaFoldDB" id="A0A2U1UIX3"/>
<organism evidence="1 3">
    <name type="scientific">Brenneria nigrifluens DSM 30175 = ATCC 13028</name>
    <dbReference type="NCBI Taxonomy" id="1121120"/>
    <lineage>
        <taxon>Bacteria</taxon>
        <taxon>Pseudomonadati</taxon>
        <taxon>Pseudomonadota</taxon>
        <taxon>Gammaproteobacteria</taxon>
        <taxon>Enterobacterales</taxon>
        <taxon>Pectobacteriaceae</taxon>
        <taxon>Brenneria</taxon>
    </lineage>
</organism>
<gene>
    <name evidence="1" type="ORF">DDT54_18585</name>
    <name evidence="2" type="ORF">EH206_20410</name>
</gene>
<proteinExistence type="predicted"/>
<evidence type="ECO:0000313" key="4">
    <source>
        <dbReference type="Proteomes" id="UP000303847"/>
    </source>
</evidence>
<dbReference type="EMBL" id="CP034036">
    <property type="protein sequence ID" value="QCR06301.1"/>
    <property type="molecule type" value="Genomic_DNA"/>
</dbReference>
<name>A0A2U1UIX3_9GAMM</name>
<sequence>MSEASISEAVTASAPEEISVFARRSSEFKMQLERHQQLEKAQDIRDSLLQVARKIDVPAKKLAQILTSYLLLREVCDSKSGEPIVGLFDRETFGHPQASLAAFLQQYEAYTYDVAQAQELALLIQEIDRLASELSNHTSTAWRHYTRTLKAQWEVDQKLFSTLAHQQEQRKVQQNYSDLAARFTNSCRILPKNREEFEAVIALHEQLCVQREALNLDVPEEVNLFLKAVAGQGASLNMLTPNVLSWLANEDDPTRYCIKRL</sequence>
<dbReference type="Proteomes" id="UP000295985">
    <property type="component" value="Unassembled WGS sequence"/>
</dbReference>
<evidence type="ECO:0000313" key="1">
    <source>
        <dbReference type="EMBL" id="PWC21544.1"/>
    </source>
</evidence>
<reference evidence="2 4" key="2">
    <citation type="submission" date="2018-11" db="EMBL/GenBank/DDBJ databases">
        <title>Genome sequences of Brenneria nigrifluens and Brenneria rubrifaciens.</title>
        <authorList>
            <person name="Poret-Peterson A.T."/>
            <person name="McClean A.E."/>
            <person name="Kluepfel D.A."/>
        </authorList>
    </citation>
    <scope>NUCLEOTIDE SEQUENCE [LARGE SCALE GENOMIC DNA]</scope>
    <source>
        <strain evidence="2 4">ATCC 13028</strain>
    </source>
</reference>
<dbReference type="Proteomes" id="UP000303847">
    <property type="component" value="Chromosome"/>
</dbReference>